<dbReference type="EMBL" id="LVLJ01000036">
    <property type="protein sequence ID" value="OAE35911.1"/>
    <property type="molecule type" value="Genomic_DNA"/>
</dbReference>
<keyword evidence="3" id="KW-1185">Reference proteome</keyword>
<feature type="region of interest" description="Disordered" evidence="1">
    <location>
        <begin position="48"/>
        <end position="87"/>
    </location>
</feature>
<feature type="compositionally biased region" description="Gly residues" evidence="1">
    <location>
        <begin position="73"/>
        <end position="87"/>
    </location>
</feature>
<organism evidence="2 3">
    <name type="scientific">Marchantia polymorpha subsp. ruderalis</name>
    <dbReference type="NCBI Taxonomy" id="1480154"/>
    <lineage>
        <taxon>Eukaryota</taxon>
        <taxon>Viridiplantae</taxon>
        <taxon>Streptophyta</taxon>
        <taxon>Embryophyta</taxon>
        <taxon>Marchantiophyta</taxon>
        <taxon>Marchantiopsida</taxon>
        <taxon>Marchantiidae</taxon>
        <taxon>Marchantiales</taxon>
        <taxon>Marchantiaceae</taxon>
        <taxon>Marchantia</taxon>
    </lineage>
</organism>
<protein>
    <submittedName>
        <fullName evidence="2">Uncharacterized protein</fullName>
    </submittedName>
</protein>
<evidence type="ECO:0000313" key="3">
    <source>
        <dbReference type="Proteomes" id="UP000077202"/>
    </source>
</evidence>
<dbReference type="Proteomes" id="UP000077202">
    <property type="component" value="Unassembled WGS sequence"/>
</dbReference>
<proteinExistence type="predicted"/>
<evidence type="ECO:0000256" key="1">
    <source>
        <dbReference type="SAM" id="MobiDB-lite"/>
    </source>
</evidence>
<reference evidence="2" key="1">
    <citation type="submission" date="2016-03" db="EMBL/GenBank/DDBJ databases">
        <title>Mechanisms controlling the formation of the plant cell surface in tip-growing cells are functionally conserved among land plants.</title>
        <authorList>
            <person name="Honkanen S."/>
            <person name="Jones V.A."/>
            <person name="Morieri G."/>
            <person name="Champion C."/>
            <person name="Hetherington A.J."/>
            <person name="Kelly S."/>
            <person name="Saint-Marcoux D."/>
            <person name="Proust H."/>
            <person name="Prescott H."/>
            <person name="Dolan L."/>
        </authorList>
    </citation>
    <scope>NUCLEOTIDE SEQUENCE [LARGE SCALE GENOMIC DNA]</scope>
    <source>
        <tissue evidence="2">Whole gametophyte</tissue>
    </source>
</reference>
<dbReference type="AlphaFoldDB" id="A0A176WTJ1"/>
<comment type="caution">
    <text evidence="2">The sequence shown here is derived from an EMBL/GenBank/DDBJ whole genome shotgun (WGS) entry which is preliminary data.</text>
</comment>
<gene>
    <name evidence="2" type="ORF">AXG93_879s1010</name>
</gene>
<sequence length="233" mass="25509">MTSTAAVGQNGGICCVAVVRRKARKEAGALAGGGAAAVNGGRFGISRSGQSRAVGEARQGHTDAERAREREGGSGGSGRGGEGVELLGGKGWCEKKRRTRRWRTRRSIMRRSSWPTLGKTALVSPGESEIGEIYFWVGELLSLARHGIYRATRLPLEQLTDSHFRLEESIDHPVIICSTSQHALVLSWQVLALVAIYELEFLPRRGLAFWENFVDAEADAEKYIAEFRLLFPV</sequence>
<name>A0A176WTJ1_MARPO</name>
<evidence type="ECO:0000313" key="2">
    <source>
        <dbReference type="EMBL" id="OAE35911.1"/>
    </source>
</evidence>
<feature type="compositionally biased region" description="Basic and acidic residues" evidence="1">
    <location>
        <begin position="58"/>
        <end position="72"/>
    </location>
</feature>
<accession>A0A176WTJ1</accession>